<dbReference type="GO" id="GO:0016987">
    <property type="term" value="F:sigma factor activity"/>
    <property type="evidence" value="ECO:0007669"/>
    <property type="project" value="UniProtKB-KW"/>
</dbReference>
<dbReference type="Pfam" id="PF04542">
    <property type="entry name" value="Sigma70_r2"/>
    <property type="match status" value="1"/>
</dbReference>
<dbReference type="InterPro" id="IPR007627">
    <property type="entry name" value="RNA_pol_sigma70_r2"/>
</dbReference>
<dbReference type="SUPFAM" id="SSF88659">
    <property type="entry name" value="Sigma3 and sigma4 domains of RNA polymerase sigma factors"/>
    <property type="match status" value="1"/>
</dbReference>
<evidence type="ECO:0000256" key="2">
    <source>
        <dbReference type="ARBA" id="ARBA00023015"/>
    </source>
</evidence>
<name>A0A1H2DZ57_9GAMM</name>
<protein>
    <submittedName>
        <fullName evidence="7">RNA polymerase sigma-70 factor, ECF subfamily</fullName>
    </submittedName>
</protein>
<organism evidence="7 8">
    <name type="scientific">Halopseudomonas salegens</name>
    <dbReference type="NCBI Taxonomy" id="1434072"/>
    <lineage>
        <taxon>Bacteria</taxon>
        <taxon>Pseudomonadati</taxon>
        <taxon>Pseudomonadota</taxon>
        <taxon>Gammaproteobacteria</taxon>
        <taxon>Pseudomonadales</taxon>
        <taxon>Pseudomonadaceae</taxon>
        <taxon>Halopseudomonas</taxon>
    </lineage>
</organism>
<dbReference type="EMBL" id="LT629787">
    <property type="protein sequence ID" value="SDT88173.1"/>
    <property type="molecule type" value="Genomic_DNA"/>
</dbReference>
<evidence type="ECO:0000313" key="7">
    <source>
        <dbReference type="EMBL" id="SDT88173.1"/>
    </source>
</evidence>
<evidence type="ECO:0000256" key="1">
    <source>
        <dbReference type="ARBA" id="ARBA00010641"/>
    </source>
</evidence>
<dbReference type="SUPFAM" id="SSF88946">
    <property type="entry name" value="Sigma2 domain of RNA polymerase sigma factors"/>
    <property type="match status" value="1"/>
</dbReference>
<keyword evidence="3" id="KW-0731">Sigma factor</keyword>
<dbReference type="InterPro" id="IPR039425">
    <property type="entry name" value="RNA_pol_sigma-70-like"/>
</dbReference>
<gene>
    <name evidence="7" type="ORF">SAMN05216210_0134</name>
</gene>
<comment type="similarity">
    <text evidence="1">Belongs to the sigma-70 factor family. ECF subfamily.</text>
</comment>
<dbReference type="Proteomes" id="UP000243924">
    <property type="component" value="Chromosome I"/>
</dbReference>
<dbReference type="InterPro" id="IPR013325">
    <property type="entry name" value="RNA_pol_sigma_r2"/>
</dbReference>
<dbReference type="InterPro" id="IPR014284">
    <property type="entry name" value="RNA_pol_sigma-70_dom"/>
</dbReference>
<feature type="domain" description="RNA polymerase sigma-70 region 2" evidence="5">
    <location>
        <begin position="23"/>
        <end position="88"/>
    </location>
</feature>
<dbReference type="PANTHER" id="PTHR43133">
    <property type="entry name" value="RNA POLYMERASE ECF-TYPE SIGMA FACTO"/>
    <property type="match status" value="1"/>
</dbReference>
<dbReference type="Gene3D" id="1.10.1740.10">
    <property type="match status" value="1"/>
</dbReference>
<accession>A0A1H2DZ57</accession>
<evidence type="ECO:0000259" key="5">
    <source>
        <dbReference type="Pfam" id="PF04542"/>
    </source>
</evidence>
<dbReference type="OrthoDB" id="9782108at2"/>
<dbReference type="CDD" id="cd06171">
    <property type="entry name" value="Sigma70_r4"/>
    <property type="match status" value="1"/>
</dbReference>
<dbReference type="PANTHER" id="PTHR43133:SF53">
    <property type="entry name" value="ECF RNA POLYMERASE SIGMA-E FACTOR"/>
    <property type="match status" value="1"/>
</dbReference>
<dbReference type="NCBIfam" id="TIGR02937">
    <property type="entry name" value="sigma70-ECF"/>
    <property type="match status" value="1"/>
</dbReference>
<reference evidence="8" key="1">
    <citation type="submission" date="2016-10" db="EMBL/GenBank/DDBJ databases">
        <authorList>
            <person name="Varghese N."/>
            <person name="Submissions S."/>
        </authorList>
    </citation>
    <scope>NUCLEOTIDE SEQUENCE [LARGE SCALE GENOMIC DNA]</scope>
    <source>
        <strain evidence="8">CECT 8338</strain>
    </source>
</reference>
<dbReference type="GO" id="GO:0006352">
    <property type="term" value="P:DNA-templated transcription initiation"/>
    <property type="evidence" value="ECO:0007669"/>
    <property type="project" value="InterPro"/>
</dbReference>
<dbReference type="InterPro" id="IPR036388">
    <property type="entry name" value="WH-like_DNA-bd_sf"/>
</dbReference>
<evidence type="ECO:0000313" key="8">
    <source>
        <dbReference type="Proteomes" id="UP000243924"/>
    </source>
</evidence>
<dbReference type="Gene3D" id="1.10.10.10">
    <property type="entry name" value="Winged helix-like DNA-binding domain superfamily/Winged helix DNA-binding domain"/>
    <property type="match status" value="1"/>
</dbReference>
<dbReference type="STRING" id="1434072.SAMN05216210_0134"/>
<keyword evidence="8" id="KW-1185">Reference proteome</keyword>
<feature type="domain" description="RNA polymerase sigma factor 70 region 4 type 2" evidence="6">
    <location>
        <begin position="136"/>
        <end position="188"/>
    </location>
</feature>
<dbReference type="InterPro" id="IPR013249">
    <property type="entry name" value="RNA_pol_sigma70_r4_t2"/>
</dbReference>
<evidence type="ECO:0000256" key="3">
    <source>
        <dbReference type="ARBA" id="ARBA00023082"/>
    </source>
</evidence>
<dbReference type="InterPro" id="IPR013324">
    <property type="entry name" value="RNA_pol_sigma_r3/r4-like"/>
</dbReference>
<evidence type="ECO:0000256" key="4">
    <source>
        <dbReference type="ARBA" id="ARBA00023163"/>
    </source>
</evidence>
<evidence type="ECO:0000259" key="6">
    <source>
        <dbReference type="Pfam" id="PF08281"/>
    </source>
</evidence>
<keyword evidence="4" id="KW-0804">Transcription</keyword>
<proteinExistence type="inferred from homology"/>
<sequence>MDDEAQLLVALKSGAADAVDQVVRLHHGFLLAMVRPLVGDDAAKDVVQDTWIKALAAINGFEGRSKLRTWLARIALNEARGLLRKQGREVSLPGWGQDSGSPIADRFNEQGAWDQVPTAWHHDSPDALLTENELHECIEKHLHKLPDDQRGVVVFREMAGLDFTEIAQQLCLSEGNVRVLLHRARQRMHAMLDHFEQEGTC</sequence>
<dbReference type="RefSeq" id="WP_157719028.1">
    <property type="nucleotide sequence ID" value="NZ_LT629787.1"/>
</dbReference>
<dbReference type="GO" id="GO:0003677">
    <property type="term" value="F:DNA binding"/>
    <property type="evidence" value="ECO:0007669"/>
    <property type="project" value="InterPro"/>
</dbReference>
<keyword evidence="2" id="KW-0805">Transcription regulation</keyword>
<dbReference type="Pfam" id="PF08281">
    <property type="entry name" value="Sigma70_r4_2"/>
    <property type="match status" value="1"/>
</dbReference>
<dbReference type="AlphaFoldDB" id="A0A1H2DZ57"/>